<evidence type="ECO:0000313" key="18">
    <source>
        <dbReference type="EMBL" id="HIQ79889.1"/>
    </source>
</evidence>
<protein>
    <recommendedName>
        <fullName evidence="4">serine-type D-Ala-D-Ala carboxypeptidase</fullName>
        <ecNumber evidence="4">3.4.16.4</ecNumber>
    </recommendedName>
</protein>
<evidence type="ECO:0000256" key="16">
    <source>
        <dbReference type="SAM" id="SignalP"/>
    </source>
</evidence>
<evidence type="ECO:0000256" key="5">
    <source>
        <dbReference type="ARBA" id="ARBA00022645"/>
    </source>
</evidence>
<feature type="binding site" evidence="14">
    <location>
        <position position="225"/>
    </location>
    <ligand>
        <name>substrate</name>
    </ligand>
</feature>
<evidence type="ECO:0000313" key="19">
    <source>
        <dbReference type="Proteomes" id="UP000886787"/>
    </source>
</evidence>
<feature type="active site" description="Proton acceptor" evidence="13">
    <location>
        <position position="65"/>
    </location>
</feature>
<evidence type="ECO:0000256" key="6">
    <source>
        <dbReference type="ARBA" id="ARBA00022670"/>
    </source>
</evidence>
<dbReference type="PRINTS" id="PR00725">
    <property type="entry name" value="DADACBPTASE1"/>
</dbReference>
<dbReference type="InterPro" id="IPR015956">
    <property type="entry name" value="Peniciliin-bd_prot_C_sf"/>
</dbReference>
<dbReference type="GO" id="GO:0008360">
    <property type="term" value="P:regulation of cell shape"/>
    <property type="evidence" value="ECO:0007669"/>
    <property type="project" value="UniProtKB-KW"/>
</dbReference>
<evidence type="ECO:0000256" key="10">
    <source>
        <dbReference type="ARBA" id="ARBA00022984"/>
    </source>
</evidence>
<keyword evidence="5 18" id="KW-0121">Carboxypeptidase</keyword>
<dbReference type="SUPFAM" id="SSF69189">
    <property type="entry name" value="Penicillin-binding protein associated domain"/>
    <property type="match status" value="1"/>
</dbReference>
<dbReference type="AlphaFoldDB" id="A0A9D0ZID8"/>
<evidence type="ECO:0000256" key="9">
    <source>
        <dbReference type="ARBA" id="ARBA00022960"/>
    </source>
</evidence>
<evidence type="ECO:0000256" key="2">
    <source>
        <dbReference type="ARBA" id="ARBA00004752"/>
    </source>
</evidence>
<reference evidence="18" key="1">
    <citation type="submission" date="2020-10" db="EMBL/GenBank/DDBJ databases">
        <authorList>
            <person name="Gilroy R."/>
        </authorList>
    </citation>
    <scope>NUCLEOTIDE SEQUENCE</scope>
    <source>
        <strain evidence="18">ChiSjej1B19-3389</strain>
    </source>
</reference>
<dbReference type="SMART" id="SM00936">
    <property type="entry name" value="PBP5_C"/>
    <property type="match status" value="1"/>
</dbReference>
<comment type="catalytic activity">
    <reaction evidence="12">
        <text>Preferential cleavage: (Ac)2-L-Lys-D-Ala-|-D-Ala. Also transpeptidation of peptidyl-alanyl moieties that are N-acyl substituents of D-alanine.</text>
        <dbReference type="EC" id="3.4.16.4"/>
    </reaction>
</comment>
<comment type="caution">
    <text evidence="18">The sequence shown here is derived from an EMBL/GenBank/DDBJ whole genome shotgun (WGS) entry which is preliminary data.</text>
</comment>
<keyword evidence="8" id="KW-0378">Hydrolase</keyword>
<feature type="chain" id="PRO_5039170328" description="serine-type D-Ala-D-Ala carboxypeptidase" evidence="16">
    <location>
        <begin position="20"/>
        <end position="381"/>
    </location>
</feature>
<dbReference type="Gene3D" id="3.40.710.10">
    <property type="entry name" value="DD-peptidase/beta-lactamase superfamily"/>
    <property type="match status" value="1"/>
</dbReference>
<proteinExistence type="inferred from homology"/>
<dbReference type="InterPro" id="IPR037167">
    <property type="entry name" value="Peptidase_S11_C_sf"/>
</dbReference>
<dbReference type="Proteomes" id="UP000886787">
    <property type="component" value="Unassembled WGS sequence"/>
</dbReference>
<evidence type="ECO:0000256" key="14">
    <source>
        <dbReference type="PIRSR" id="PIRSR618044-2"/>
    </source>
</evidence>
<keyword evidence="9" id="KW-0133">Cell shape</keyword>
<evidence type="ECO:0000256" key="15">
    <source>
        <dbReference type="RuleBase" id="RU004016"/>
    </source>
</evidence>
<gene>
    <name evidence="18" type="ORF">IAD32_01230</name>
</gene>
<feature type="active site" evidence="13">
    <location>
        <position position="117"/>
    </location>
</feature>
<dbReference type="PANTHER" id="PTHR21581">
    <property type="entry name" value="D-ALANYL-D-ALANINE CARBOXYPEPTIDASE"/>
    <property type="match status" value="1"/>
</dbReference>
<keyword evidence="10" id="KW-0573">Peptidoglycan synthesis</keyword>
<keyword evidence="6" id="KW-0645">Protease</keyword>
<organism evidence="18 19">
    <name type="scientific">Candidatus Scatavimonas merdigallinarum</name>
    <dbReference type="NCBI Taxonomy" id="2840914"/>
    <lineage>
        <taxon>Bacteria</taxon>
        <taxon>Bacillati</taxon>
        <taxon>Bacillota</taxon>
        <taxon>Clostridia</taxon>
        <taxon>Eubacteriales</taxon>
        <taxon>Oscillospiraceae</taxon>
        <taxon>Oscillospiraceae incertae sedis</taxon>
        <taxon>Candidatus Scatavimonas</taxon>
    </lineage>
</organism>
<evidence type="ECO:0000256" key="13">
    <source>
        <dbReference type="PIRSR" id="PIRSR618044-1"/>
    </source>
</evidence>
<dbReference type="GO" id="GO:0071555">
    <property type="term" value="P:cell wall organization"/>
    <property type="evidence" value="ECO:0007669"/>
    <property type="project" value="UniProtKB-KW"/>
</dbReference>
<dbReference type="Pfam" id="PF07943">
    <property type="entry name" value="PBP5_C"/>
    <property type="match status" value="1"/>
</dbReference>
<keyword evidence="7 16" id="KW-0732">Signal</keyword>
<dbReference type="EMBL" id="DVFW01000007">
    <property type="protein sequence ID" value="HIQ79889.1"/>
    <property type="molecule type" value="Genomic_DNA"/>
</dbReference>
<evidence type="ECO:0000256" key="3">
    <source>
        <dbReference type="ARBA" id="ARBA00007164"/>
    </source>
</evidence>
<dbReference type="SUPFAM" id="SSF56601">
    <property type="entry name" value="beta-lactamase/transpeptidase-like"/>
    <property type="match status" value="1"/>
</dbReference>
<dbReference type="GO" id="GO:0009252">
    <property type="term" value="P:peptidoglycan biosynthetic process"/>
    <property type="evidence" value="ECO:0007669"/>
    <property type="project" value="UniProtKB-KW"/>
</dbReference>
<evidence type="ECO:0000256" key="12">
    <source>
        <dbReference type="ARBA" id="ARBA00034000"/>
    </source>
</evidence>
<sequence length="381" mass="41220">MYRRKAAIVCLIVSFTMLAALQKPAAAQEVPSVSAQAAALFCVNNGAFLFEKNAQEKLPMASTTKIMTTLLALEAAAAQNKTVTVTEEMYAEGSSMYLKAGDQLKLTDLAAGMMMASGNDAANAAALAVGGSFEGFAKAMNQKAQQIGMKNSHFVTPSGLDNDMHYSTAQDMALLMDCAISNDAFADISGQKSMKVTFIKPQGQAYTYNNHNRLLSMYEYCTGGKTGFTDKAGRCLVTSAEKNGVKLIAVTLHAPDDWNDHIKMYEYGFEQLTRVSFDDTACHIKLPLAGGEEDYVRVSGYTKADVVVPNADQDKIVRQVSLPPFVYAPVEAGQVLGKVVYTLNGEKVASNDLVADRAYAYEQVEKGFFEKIGAFFSNLFS</sequence>
<comment type="pathway">
    <text evidence="2">Cell wall biogenesis; peptidoglycan biosynthesis.</text>
</comment>
<evidence type="ECO:0000256" key="11">
    <source>
        <dbReference type="ARBA" id="ARBA00023316"/>
    </source>
</evidence>
<evidence type="ECO:0000256" key="4">
    <source>
        <dbReference type="ARBA" id="ARBA00012448"/>
    </source>
</evidence>
<feature type="active site" description="Acyl-ester intermediate" evidence="13">
    <location>
        <position position="62"/>
    </location>
</feature>
<dbReference type="GO" id="GO:0006508">
    <property type="term" value="P:proteolysis"/>
    <property type="evidence" value="ECO:0007669"/>
    <property type="project" value="UniProtKB-KW"/>
</dbReference>
<evidence type="ECO:0000256" key="8">
    <source>
        <dbReference type="ARBA" id="ARBA00022801"/>
    </source>
</evidence>
<comment type="similarity">
    <text evidence="3 15">Belongs to the peptidase S11 family.</text>
</comment>
<dbReference type="InterPro" id="IPR012907">
    <property type="entry name" value="Peptidase_S11_C"/>
</dbReference>
<name>A0A9D0ZID8_9FIRM</name>
<dbReference type="GO" id="GO:0009002">
    <property type="term" value="F:serine-type D-Ala-D-Ala carboxypeptidase activity"/>
    <property type="evidence" value="ECO:0007669"/>
    <property type="project" value="UniProtKB-EC"/>
</dbReference>
<evidence type="ECO:0000259" key="17">
    <source>
        <dbReference type="SMART" id="SM00936"/>
    </source>
</evidence>
<evidence type="ECO:0000256" key="1">
    <source>
        <dbReference type="ARBA" id="ARBA00003217"/>
    </source>
</evidence>
<reference evidence="18" key="2">
    <citation type="journal article" date="2021" name="PeerJ">
        <title>Extensive microbial diversity within the chicken gut microbiome revealed by metagenomics and culture.</title>
        <authorList>
            <person name="Gilroy R."/>
            <person name="Ravi A."/>
            <person name="Getino M."/>
            <person name="Pursley I."/>
            <person name="Horton D.L."/>
            <person name="Alikhan N.F."/>
            <person name="Baker D."/>
            <person name="Gharbi K."/>
            <person name="Hall N."/>
            <person name="Watson M."/>
            <person name="Adriaenssens E.M."/>
            <person name="Foster-Nyarko E."/>
            <person name="Jarju S."/>
            <person name="Secka A."/>
            <person name="Antonio M."/>
            <person name="Oren A."/>
            <person name="Chaudhuri R.R."/>
            <person name="La Ragione R."/>
            <person name="Hildebrand F."/>
            <person name="Pallen M.J."/>
        </authorList>
    </citation>
    <scope>NUCLEOTIDE SEQUENCE</scope>
    <source>
        <strain evidence="18">ChiSjej1B19-3389</strain>
    </source>
</reference>
<dbReference type="InterPro" id="IPR018044">
    <property type="entry name" value="Peptidase_S11"/>
</dbReference>
<feature type="signal peptide" evidence="16">
    <location>
        <begin position="1"/>
        <end position="19"/>
    </location>
</feature>
<accession>A0A9D0ZID8</accession>
<dbReference type="PANTHER" id="PTHR21581:SF33">
    <property type="entry name" value="D-ALANYL-D-ALANINE CARBOXYPEPTIDASE DACB"/>
    <property type="match status" value="1"/>
</dbReference>
<dbReference type="EC" id="3.4.16.4" evidence="4"/>
<dbReference type="InterPro" id="IPR012338">
    <property type="entry name" value="Beta-lactam/transpept-like"/>
</dbReference>
<comment type="function">
    <text evidence="1">Removes C-terminal D-alanyl residues from sugar-peptide cell wall precursors.</text>
</comment>
<feature type="domain" description="Peptidase S11 D-Ala-D-Ala carboxypeptidase A C-terminal" evidence="17">
    <location>
        <begin position="269"/>
        <end position="361"/>
    </location>
</feature>
<evidence type="ECO:0000256" key="7">
    <source>
        <dbReference type="ARBA" id="ARBA00022729"/>
    </source>
</evidence>
<dbReference type="Gene3D" id="2.60.410.10">
    <property type="entry name" value="D-Ala-D-Ala carboxypeptidase, C-terminal domain"/>
    <property type="match status" value="1"/>
</dbReference>
<keyword evidence="11" id="KW-0961">Cell wall biogenesis/degradation</keyword>
<dbReference type="InterPro" id="IPR001967">
    <property type="entry name" value="Peptidase_S11_N"/>
</dbReference>
<dbReference type="Pfam" id="PF00768">
    <property type="entry name" value="Peptidase_S11"/>
    <property type="match status" value="1"/>
</dbReference>